<dbReference type="KEGG" id="rkr:I6G21_03585"/>
<protein>
    <submittedName>
        <fullName evidence="2">Uncharacterized protein</fullName>
    </submittedName>
</protein>
<dbReference type="EMBL" id="CP065738">
    <property type="protein sequence ID" value="QPT54275.1"/>
    <property type="molecule type" value="Genomic_DNA"/>
</dbReference>
<organism evidence="2 4">
    <name type="scientific">Rothia kristinae</name>
    <dbReference type="NCBI Taxonomy" id="37923"/>
    <lineage>
        <taxon>Bacteria</taxon>
        <taxon>Bacillati</taxon>
        <taxon>Actinomycetota</taxon>
        <taxon>Actinomycetes</taxon>
        <taxon>Micrococcales</taxon>
        <taxon>Micrococcaceae</taxon>
        <taxon>Rothia</taxon>
    </lineage>
</organism>
<evidence type="ECO:0000256" key="1">
    <source>
        <dbReference type="SAM" id="MobiDB-lite"/>
    </source>
</evidence>
<dbReference type="Proteomes" id="UP000594975">
    <property type="component" value="Chromosome"/>
</dbReference>
<evidence type="ECO:0000313" key="2">
    <source>
        <dbReference type="EMBL" id="QPT54275.1"/>
    </source>
</evidence>
<gene>
    <name evidence="2" type="ORF">I6G21_03585</name>
    <name evidence="3" type="ORF">I6H58_06845</name>
</gene>
<dbReference type="EMBL" id="CP066078">
    <property type="protein sequence ID" value="QQC58700.1"/>
    <property type="molecule type" value="Genomic_DNA"/>
</dbReference>
<reference evidence="4 5" key="1">
    <citation type="submission" date="2020-12" db="EMBL/GenBank/DDBJ databases">
        <title>FDA dAtabase for Regulatory Grade micrObial Sequences (FDA-ARGOS): Supporting development and validation of Infectious Disease Dx tests.</title>
        <authorList>
            <person name="Sproer C."/>
            <person name="Gronow S."/>
            <person name="Severitt S."/>
            <person name="Schroder I."/>
            <person name="Tallon L."/>
            <person name="Sadzewicz L."/>
            <person name="Zhao X."/>
            <person name="Boylan J."/>
            <person name="Ott S."/>
            <person name="Bowen H."/>
            <person name="Vavikolanu K."/>
            <person name="Mehta A."/>
            <person name="Aluvathingal J."/>
            <person name="Nadendla S."/>
            <person name="Lowell S."/>
            <person name="Myers T."/>
            <person name="Yan Y."/>
            <person name="Sichtig H."/>
        </authorList>
    </citation>
    <scope>NUCLEOTIDE SEQUENCE [LARGE SCALE GENOMIC DNA]</scope>
    <source>
        <strain evidence="3 5">FDAARGOS_1001</strain>
        <strain evidence="2 4">FDAARGOS_864</strain>
    </source>
</reference>
<sequence length="55" mass="6067">MGLKDLFTGRSKNEQSDCCNVEIVPADEDDKQQNTNTEAPRQADMSCCQDAKTEG</sequence>
<proteinExistence type="predicted"/>
<evidence type="ECO:0000313" key="3">
    <source>
        <dbReference type="EMBL" id="QQC58700.1"/>
    </source>
</evidence>
<dbReference type="Proteomes" id="UP000595221">
    <property type="component" value="Chromosome"/>
</dbReference>
<feature type="region of interest" description="Disordered" evidence="1">
    <location>
        <begin position="23"/>
        <end position="55"/>
    </location>
</feature>
<dbReference type="RefSeq" id="WP_165590097.1">
    <property type="nucleotide sequence ID" value="NZ_CP065738.1"/>
</dbReference>
<evidence type="ECO:0000313" key="5">
    <source>
        <dbReference type="Proteomes" id="UP000595221"/>
    </source>
</evidence>
<evidence type="ECO:0000313" key="4">
    <source>
        <dbReference type="Proteomes" id="UP000594975"/>
    </source>
</evidence>
<dbReference type="GeneID" id="61262445"/>
<dbReference type="AlphaFoldDB" id="A0A7T3CJS5"/>
<name>A0A7T3CJS5_9MICC</name>
<accession>A0A7T3CJS5</accession>